<dbReference type="AlphaFoldDB" id="A0A137NRD4"/>
<dbReference type="SUPFAM" id="SSF52047">
    <property type="entry name" value="RNI-like"/>
    <property type="match status" value="1"/>
</dbReference>
<evidence type="ECO:0000313" key="2">
    <source>
        <dbReference type="Proteomes" id="UP000070444"/>
    </source>
</evidence>
<organism evidence="1 2">
    <name type="scientific">Conidiobolus coronatus (strain ATCC 28846 / CBS 209.66 / NRRL 28638)</name>
    <name type="common">Delacroixia coronata</name>
    <dbReference type="NCBI Taxonomy" id="796925"/>
    <lineage>
        <taxon>Eukaryota</taxon>
        <taxon>Fungi</taxon>
        <taxon>Fungi incertae sedis</taxon>
        <taxon>Zoopagomycota</taxon>
        <taxon>Entomophthoromycotina</taxon>
        <taxon>Entomophthoromycetes</taxon>
        <taxon>Entomophthorales</taxon>
        <taxon>Ancylistaceae</taxon>
        <taxon>Conidiobolus</taxon>
    </lineage>
</organism>
<sequence>MQKFDKNNYTINWPLNLKKLVIGSNHIVFSSYNDAYVTTDKLGCLNLEYNDLTLEPKLLHNLRTLIIESAGPIYERSHGYGEKYFEFLKANPHVKNLDIGFQSFKPELFEIIGKFNNLSELGLVIRGDVNIESFKGIKSPALGNLKNLSLNLSSNISILPIIVEQFPSIAKLNLTCDFEFFGDIELLKLLPSEIQAFKSLKVLKLKIFVDYNLEILWRKLDDMEDFMKNLEACPNLKNAYFNAVKFEEHEFYPELSPESLLRLKNNERYLPYPHRISFYKFNQ</sequence>
<gene>
    <name evidence="1" type="ORF">CONCODRAFT_13180</name>
</gene>
<proteinExistence type="predicted"/>
<dbReference type="EMBL" id="KQ964922">
    <property type="protein sequence ID" value="KXN65282.1"/>
    <property type="molecule type" value="Genomic_DNA"/>
</dbReference>
<reference evidence="1 2" key="1">
    <citation type="journal article" date="2015" name="Genome Biol. Evol.">
        <title>Phylogenomic analyses indicate that early fungi evolved digesting cell walls of algal ancestors of land plants.</title>
        <authorList>
            <person name="Chang Y."/>
            <person name="Wang S."/>
            <person name="Sekimoto S."/>
            <person name="Aerts A.L."/>
            <person name="Choi C."/>
            <person name="Clum A."/>
            <person name="LaButti K.M."/>
            <person name="Lindquist E.A."/>
            <person name="Yee Ngan C."/>
            <person name="Ohm R.A."/>
            <person name="Salamov A.A."/>
            <person name="Grigoriev I.V."/>
            <person name="Spatafora J.W."/>
            <person name="Berbee M.L."/>
        </authorList>
    </citation>
    <scope>NUCLEOTIDE SEQUENCE [LARGE SCALE GENOMIC DNA]</scope>
    <source>
        <strain evidence="1 2">NRRL 28638</strain>
    </source>
</reference>
<keyword evidence="2" id="KW-1185">Reference proteome</keyword>
<dbReference type="Gene3D" id="3.80.10.10">
    <property type="entry name" value="Ribonuclease Inhibitor"/>
    <property type="match status" value="1"/>
</dbReference>
<evidence type="ECO:0008006" key="3">
    <source>
        <dbReference type="Google" id="ProtNLM"/>
    </source>
</evidence>
<protein>
    <recommendedName>
        <fullName evidence="3">RNI-like protein</fullName>
    </recommendedName>
</protein>
<evidence type="ECO:0000313" key="1">
    <source>
        <dbReference type="EMBL" id="KXN65282.1"/>
    </source>
</evidence>
<dbReference type="Proteomes" id="UP000070444">
    <property type="component" value="Unassembled WGS sequence"/>
</dbReference>
<dbReference type="InterPro" id="IPR032675">
    <property type="entry name" value="LRR_dom_sf"/>
</dbReference>
<name>A0A137NRD4_CONC2</name>
<accession>A0A137NRD4</accession>